<protein>
    <submittedName>
        <fullName evidence="2">Telo2-interacting protein 1-like protein</fullName>
    </submittedName>
</protein>
<dbReference type="EMBL" id="GEMB01003560">
    <property type="protein sequence ID" value="JAR99657.1"/>
    <property type="molecule type" value="Transcribed_RNA"/>
</dbReference>
<sequence length="114" mass="13272">MSQKYKLQLCILNGIGELSLDMGLSEKEIDMILETISPYLSNRQPQTLQDACFDTFKLMATEFSDLVWLHLMSICPKQLQFETASAVFPSYQFQDKSEQMKEYQKNVHRLLDII</sequence>
<dbReference type="InterPro" id="IPR057567">
    <property type="entry name" value="TPR_TTI1_C"/>
</dbReference>
<dbReference type="PANTHER" id="PTHR18460">
    <property type="entry name" value="TEL2 INTERACTING PROTEIN 1 TTI1 FAMILY MEMBER"/>
    <property type="match status" value="1"/>
</dbReference>
<proteinExistence type="predicted"/>
<evidence type="ECO:0000259" key="1">
    <source>
        <dbReference type="Pfam" id="PF24181"/>
    </source>
</evidence>
<evidence type="ECO:0000313" key="2">
    <source>
        <dbReference type="EMBL" id="JAR99657.1"/>
    </source>
</evidence>
<dbReference type="GO" id="GO:0005737">
    <property type="term" value="C:cytoplasm"/>
    <property type="evidence" value="ECO:0007669"/>
    <property type="project" value="TreeGrafter"/>
</dbReference>
<organism evidence="2">
    <name type="scientific">Triatoma infestans</name>
    <name type="common">Assassin bug</name>
    <dbReference type="NCBI Taxonomy" id="30076"/>
    <lineage>
        <taxon>Eukaryota</taxon>
        <taxon>Metazoa</taxon>
        <taxon>Ecdysozoa</taxon>
        <taxon>Arthropoda</taxon>
        <taxon>Hexapoda</taxon>
        <taxon>Insecta</taxon>
        <taxon>Pterygota</taxon>
        <taxon>Neoptera</taxon>
        <taxon>Paraneoptera</taxon>
        <taxon>Hemiptera</taxon>
        <taxon>Heteroptera</taxon>
        <taxon>Panheteroptera</taxon>
        <taxon>Cimicomorpha</taxon>
        <taxon>Reduviidae</taxon>
        <taxon>Triatominae</taxon>
        <taxon>Triatoma</taxon>
    </lineage>
</organism>
<accession>A0A170Y898</accession>
<dbReference type="PANTHER" id="PTHR18460:SF3">
    <property type="entry name" value="TELO2-INTERACTING PROTEIN 1 HOMOLOG"/>
    <property type="match status" value="1"/>
</dbReference>
<name>A0A170Y898_TRIIF</name>
<reference evidence="2" key="1">
    <citation type="submission" date="2016-04" db="EMBL/GenBank/DDBJ databases">
        <authorList>
            <person name="Calderon-Fernandez G.M.Sr."/>
        </authorList>
    </citation>
    <scope>NUCLEOTIDE SEQUENCE</scope>
    <source>
        <strain evidence="2">Int1</strain>
        <tissue evidence="2">Integument</tissue>
    </source>
</reference>
<dbReference type="AlphaFoldDB" id="A0A170Y898"/>
<reference evidence="2" key="2">
    <citation type="journal article" date="2017" name="J. Med. Entomol.">
        <title>Transcriptome Analysis of the Triatoma infestans (Hemiptera: Reduviidae) Integument.</title>
        <authorList>
            <person name="Calderon-Fernandez G.M."/>
            <person name="Moriconi D.E."/>
            <person name="Dulbecco A.B."/>
            <person name="Juarez M.P."/>
        </authorList>
    </citation>
    <scope>NUCLEOTIDE SEQUENCE</scope>
    <source>
        <strain evidence="2">Int1</strain>
        <tissue evidence="2">Integument</tissue>
    </source>
</reference>
<dbReference type="Pfam" id="PF24181">
    <property type="entry name" value="TPR_TTI1_C"/>
    <property type="match status" value="1"/>
</dbReference>
<feature type="domain" description="TTI1 C-terminal TPR" evidence="1">
    <location>
        <begin position="2"/>
        <end position="68"/>
    </location>
</feature>
<dbReference type="InterPro" id="IPR052587">
    <property type="entry name" value="TELO2-interacting_protein_1"/>
</dbReference>